<proteinExistence type="predicted"/>
<gene>
    <name evidence="1" type="ORF">NNO07_11705</name>
</gene>
<dbReference type="RefSeq" id="WP_271470868.1">
    <property type="nucleotide sequence ID" value="NZ_JANEWF010000009.1"/>
</dbReference>
<dbReference type="EMBL" id="JANEWF010000009">
    <property type="protein sequence ID" value="MDA8483735.1"/>
    <property type="molecule type" value="Genomic_DNA"/>
</dbReference>
<reference evidence="1 2" key="1">
    <citation type="submission" date="2022-07" db="EMBL/GenBank/DDBJ databases">
        <title>Genome Analysis of Selected Gammaproteobacteria from Nigerian Food snails.</title>
        <authorList>
            <person name="Okafor A.C."/>
        </authorList>
    </citation>
    <scope>NUCLEOTIDE SEQUENCE [LARGE SCALE GENOMIC DNA]</scope>
    <source>
        <strain evidence="1 2">Awg 2</strain>
    </source>
</reference>
<sequence length="59" mass="6013">SPTIPQIHPILGGAPNLGDSGSLFVATTSILLIVAADQAPPAQFDPDQLALAGWWSTSS</sequence>
<feature type="non-terminal residue" evidence="1">
    <location>
        <position position="1"/>
    </location>
</feature>
<evidence type="ECO:0000313" key="2">
    <source>
        <dbReference type="Proteomes" id="UP001211689"/>
    </source>
</evidence>
<keyword evidence="2" id="KW-1185">Reference proteome</keyword>
<name>A0ABT4Y4F3_METRE</name>
<accession>A0ABT4Y4F3</accession>
<organism evidence="1 2">
    <name type="scientific">Metapseudomonas resinovorans</name>
    <name type="common">Pseudomonas resinovorans</name>
    <dbReference type="NCBI Taxonomy" id="53412"/>
    <lineage>
        <taxon>Bacteria</taxon>
        <taxon>Pseudomonadati</taxon>
        <taxon>Pseudomonadota</taxon>
        <taxon>Gammaproteobacteria</taxon>
        <taxon>Pseudomonadales</taxon>
        <taxon>Pseudomonadaceae</taxon>
        <taxon>Metapseudomonas</taxon>
    </lineage>
</organism>
<evidence type="ECO:0000313" key="1">
    <source>
        <dbReference type="EMBL" id="MDA8483735.1"/>
    </source>
</evidence>
<comment type="caution">
    <text evidence="1">The sequence shown here is derived from an EMBL/GenBank/DDBJ whole genome shotgun (WGS) entry which is preliminary data.</text>
</comment>
<protein>
    <submittedName>
        <fullName evidence="1">Uncharacterized protein</fullName>
    </submittedName>
</protein>
<dbReference type="Proteomes" id="UP001211689">
    <property type="component" value="Unassembled WGS sequence"/>
</dbReference>